<keyword evidence="4" id="KW-0159">Chromosome partition</keyword>
<dbReference type="PANTHER" id="PTHR12585">
    <property type="entry name" value="SCC1 / RAD21 FAMILY MEMBER"/>
    <property type="match status" value="1"/>
</dbReference>
<comment type="subunit">
    <text evidence="6">Component of the cohesin complex.</text>
</comment>
<evidence type="ECO:0008006" key="12">
    <source>
        <dbReference type="Google" id="ProtNLM"/>
    </source>
</evidence>
<feature type="non-terminal residue" evidence="10">
    <location>
        <position position="1"/>
    </location>
</feature>
<comment type="similarity">
    <text evidence="2">Belongs to the rad21 family.</text>
</comment>
<accession>A0A5J9SIH7</accession>
<dbReference type="PANTHER" id="PTHR12585:SF55">
    <property type="entry name" value="SISTER CHROMATID COHESION 1 PROTEIN 3"/>
    <property type="match status" value="1"/>
</dbReference>
<dbReference type="InterPro" id="IPR023093">
    <property type="entry name" value="ScpA-like_C"/>
</dbReference>
<dbReference type="GO" id="GO:1990414">
    <property type="term" value="P:replication-born double-strand break repair via sister chromatid exchange"/>
    <property type="evidence" value="ECO:0007669"/>
    <property type="project" value="TreeGrafter"/>
</dbReference>
<dbReference type="Pfam" id="PF04825">
    <property type="entry name" value="Rad21_Rec8_N"/>
    <property type="match status" value="1"/>
</dbReference>
<dbReference type="Proteomes" id="UP000324897">
    <property type="component" value="Unassembled WGS sequence"/>
</dbReference>
<evidence type="ECO:0000259" key="8">
    <source>
        <dbReference type="Pfam" id="PF04824"/>
    </source>
</evidence>
<dbReference type="AlphaFoldDB" id="A0A5J9SIH7"/>
<feature type="compositionally biased region" description="Basic and acidic residues" evidence="7">
    <location>
        <begin position="427"/>
        <end position="444"/>
    </location>
</feature>
<keyword evidence="5" id="KW-0539">Nucleus</keyword>
<keyword evidence="11" id="KW-1185">Reference proteome</keyword>
<evidence type="ECO:0000313" key="10">
    <source>
        <dbReference type="EMBL" id="TVT98753.1"/>
    </source>
</evidence>
<dbReference type="FunFam" id="1.10.10.580:FF:000002">
    <property type="entry name" value="Sister chromatid cohesion 1 protein 4"/>
    <property type="match status" value="1"/>
</dbReference>
<evidence type="ECO:0000256" key="1">
    <source>
        <dbReference type="ARBA" id="ARBA00004123"/>
    </source>
</evidence>
<evidence type="ECO:0000259" key="9">
    <source>
        <dbReference type="Pfam" id="PF04825"/>
    </source>
</evidence>
<dbReference type="Pfam" id="PF04824">
    <property type="entry name" value="Rad21_Rec8"/>
    <property type="match status" value="1"/>
</dbReference>
<keyword evidence="3" id="KW-0131">Cell cycle</keyword>
<reference evidence="10 11" key="1">
    <citation type="journal article" date="2019" name="Sci. Rep.">
        <title>A high-quality genome of Eragrostis curvula grass provides insights into Poaceae evolution and supports new strategies to enhance forage quality.</title>
        <authorList>
            <person name="Carballo J."/>
            <person name="Santos B.A.C.M."/>
            <person name="Zappacosta D."/>
            <person name="Garbus I."/>
            <person name="Selva J.P."/>
            <person name="Gallo C.A."/>
            <person name="Diaz A."/>
            <person name="Albertini E."/>
            <person name="Caccamo M."/>
            <person name="Echenique V."/>
        </authorList>
    </citation>
    <scope>NUCLEOTIDE SEQUENCE [LARGE SCALE GENOMIC DNA]</scope>
    <source>
        <strain evidence="11">cv. Victoria</strain>
        <tissue evidence="10">Leaf</tissue>
    </source>
</reference>
<feature type="compositionally biased region" description="Polar residues" evidence="7">
    <location>
        <begin position="560"/>
        <end position="582"/>
    </location>
</feature>
<evidence type="ECO:0000256" key="3">
    <source>
        <dbReference type="ARBA" id="ARBA00022776"/>
    </source>
</evidence>
<dbReference type="InterPro" id="IPR006910">
    <property type="entry name" value="Rad21_Rec8_N"/>
</dbReference>
<dbReference type="Gramene" id="TVT98753">
    <property type="protein sequence ID" value="TVT98753"/>
    <property type="gene ID" value="EJB05_55911"/>
</dbReference>
<dbReference type="InterPro" id="IPR039781">
    <property type="entry name" value="Rad21/Rec8-like"/>
</dbReference>
<dbReference type="GO" id="GO:0007059">
    <property type="term" value="P:chromosome segregation"/>
    <property type="evidence" value="ECO:0007669"/>
    <property type="project" value="UniProtKB-KW"/>
</dbReference>
<evidence type="ECO:0000256" key="6">
    <source>
        <dbReference type="ARBA" id="ARBA00064543"/>
    </source>
</evidence>
<dbReference type="GO" id="GO:0005634">
    <property type="term" value="C:nucleus"/>
    <property type="evidence" value="ECO:0007669"/>
    <property type="project" value="UniProtKB-SubCell"/>
</dbReference>
<keyword evidence="3" id="KW-0498">Mitosis</keyword>
<feature type="domain" description="Rad21/Rec8-like protein N-terminal" evidence="9">
    <location>
        <begin position="1"/>
        <end position="123"/>
    </location>
</feature>
<dbReference type="Gene3D" id="1.10.10.580">
    <property type="entry name" value="Structural maintenance of chromosome 1. Chain E"/>
    <property type="match status" value="1"/>
</dbReference>
<evidence type="ECO:0000256" key="4">
    <source>
        <dbReference type="ARBA" id="ARBA00022829"/>
    </source>
</evidence>
<evidence type="ECO:0000256" key="7">
    <source>
        <dbReference type="SAM" id="MobiDB-lite"/>
    </source>
</evidence>
<comment type="subcellular location">
    <subcellularLocation>
        <location evidence="1">Nucleus</location>
    </subcellularLocation>
</comment>
<dbReference type="EMBL" id="RWGY01000813">
    <property type="protein sequence ID" value="TVT98753.1"/>
    <property type="molecule type" value="Genomic_DNA"/>
</dbReference>
<evidence type="ECO:0000256" key="2">
    <source>
        <dbReference type="ARBA" id="ARBA00009870"/>
    </source>
</evidence>
<dbReference type="SUPFAM" id="SSF46785">
    <property type="entry name" value="Winged helix' DNA-binding domain"/>
    <property type="match status" value="1"/>
</dbReference>
<evidence type="ECO:0000256" key="5">
    <source>
        <dbReference type="ARBA" id="ARBA00023242"/>
    </source>
</evidence>
<gene>
    <name evidence="10" type="ORF">EJB05_55911</name>
</gene>
<dbReference type="GO" id="GO:0003682">
    <property type="term" value="F:chromatin binding"/>
    <property type="evidence" value="ECO:0007669"/>
    <property type="project" value="TreeGrafter"/>
</dbReference>
<sequence>MFYSHTILARKSPLGTVWIAAHLERKIKKPQIDGIDIPSYAGPVRPSPPLPSLAQWRSFSSPAESIMFPEVPIALRLSGHLLLGLVRIYSWKVNYLFQDCNRMVTTIRTAFSSVQVDLPAGQDHAPFESITLPATLNLDDLDLDDVISQIKGYLYQVFTGKRKIIAIQAFNCLVAVADEREYVMIDLDEGAAVEPPITEPTETFPPISDDFGPSKNANNKIPVDPSPGDLAVNPNDEIQTDGPQNTPERMREATQEGLGFDFTDFIHGDETHMEVDPSPFVQRKEMSYLHGQLNHLHLTYKHHLKYKLRLKYKLHLKYKATERETYGTCGQLQYSTSMCSNSSGTYFVPNIYMKKQIAGDKLEKLVHKRRKLPQTALDMWRFSRTNRNDSFFLEPLLPDVLVSSIILTPNLPPSGMCSNLQATYERNYPHESNPDAESVSHEPEAGDGNDGGQDAPPERQLSPKSPENEDAPPEQQPSPKSPANEDAPREWQPSPKSPRTADAQPEPLSTPKSPEAGTARDDYTLPELPRFSPSATREDDSPFKTRSRTPPSRFGGTGGTERTPSDWNYSLPGQSTRSSHTMASLFPINEDDDLPEIPGLVSTPGGTSAGTGITGLGSMSARTRAVAQFFKDRISSDEQPGKFSLNGILEGRTRKQAARMFFETTVLKTYDYIDVRQEEPYGDIEVSVKPSLSTVKL</sequence>
<dbReference type="GO" id="GO:0007062">
    <property type="term" value="P:sister chromatid cohesion"/>
    <property type="evidence" value="ECO:0007669"/>
    <property type="project" value="InterPro"/>
</dbReference>
<feature type="region of interest" description="Disordered" evidence="7">
    <location>
        <begin position="427"/>
        <end position="612"/>
    </location>
</feature>
<dbReference type="InterPro" id="IPR036390">
    <property type="entry name" value="WH_DNA-bd_sf"/>
</dbReference>
<dbReference type="CDD" id="cd21793">
    <property type="entry name" value="Rad21_Rec8_M_AtSYN1-like"/>
    <property type="match status" value="1"/>
</dbReference>
<name>A0A5J9SIH7_9POAL</name>
<dbReference type="OrthoDB" id="10071381at2759"/>
<protein>
    <recommendedName>
        <fullName evidence="12">Rad21/Rec8-like protein N-terminal domain-containing protein</fullName>
    </recommendedName>
</protein>
<comment type="caution">
    <text evidence="10">The sequence shown here is derived from an EMBL/GenBank/DDBJ whole genome shotgun (WGS) entry which is preliminary data.</text>
</comment>
<feature type="domain" description="Rad21/Rec8-like protein C-terminal eukaryotic" evidence="8">
    <location>
        <begin position="639"/>
        <end position="691"/>
    </location>
</feature>
<organism evidence="10 11">
    <name type="scientific">Eragrostis curvula</name>
    <name type="common">weeping love grass</name>
    <dbReference type="NCBI Taxonomy" id="38414"/>
    <lineage>
        <taxon>Eukaryota</taxon>
        <taxon>Viridiplantae</taxon>
        <taxon>Streptophyta</taxon>
        <taxon>Embryophyta</taxon>
        <taxon>Tracheophyta</taxon>
        <taxon>Spermatophyta</taxon>
        <taxon>Magnoliopsida</taxon>
        <taxon>Liliopsida</taxon>
        <taxon>Poales</taxon>
        <taxon>Poaceae</taxon>
        <taxon>PACMAD clade</taxon>
        <taxon>Chloridoideae</taxon>
        <taxon>Eragrostideae</taxon>
        <taxon>Eragrostidinae</taxon>
        <taxon>Eragrostis</taxon>
    </lineage>
</organism>
<proteinExistence type="inferred from homology"/>
<dbReference type="GO" id="GO:0008278">
    <property type="term" value="C:cohesin complex"/>
    <property type="evidence" value="ECO:0007669"/>
    <property type="project" value="InterPro"/>
</dbReference>
<dbReference type="InterPro" id="IPR006909">
    <property type="entry name" value="Rad21/Rec8_C_eu"/>
</dbReference>
<evidence type="ECO:0000313" key="11">
    <source>
        <dbReference type="Proteomes" id="UP000324897"/>
    </source>
</evidence>
<keyword evidence="3" id="KW-0132">Cell division</keyword>